<sequence>MKKIRKNALKSFLFICLGLTVTTIVFAGARLTVGPPDPPGKPIAVEVSTTGCLLRYEAPRNDGGSPIMCYIIEGQYDGFFSRWEDKGTSYTTEHTVSDMIEGYTAIFRVIARNKYGASKPSKESNEVTFEDPHPSK</sequence>
<feature type="region of interest" description="Disordered" evidence="5">
    <location>
        <begin position="117"/>
        <end position="136"/>
    </location>
</feature>
<protein>
    <recommendedName>
        <fullName evidence="6">Fibronectin type-III domain-containing protein</fullName>
    </recommendedName>
</protein>
<reference evidence="7 9" key="2">
    <citation type="submission" date="2014-07" db="EMBL/GenBank/DDBJ databases">
        <title>Porphyromonadaceae bacterium OUH 334697 = ATCC BAA-2682 = DSM 28341 draft genome.</title>
        <authorList>
            <person name="Sydenham T.V."/>
            <person name="Hasman H."/>
            <person name="Justesen U.S."/>
        </authorList>
    </citation>
    <scope>NUCLEOTIDE SEQUENCE [LARGE SCALE GENOMIC DNA]</scope>
    <source>
        <strain evidence="7 9">OUH 334697</strain>
    </source>
</reference>
<dbReference type="Proteomes" id="UP000031937">
    <property type="component" value="Unassembled WGS sequence"/>
</dbReference>
<dbReference type="SMART" id="SM00060">
    <property type="entry name" value="FN3"/>
    <property type="match status" value="1"/>
</dbReference>
<dbReference type="InterPro" id="IPR050964">
    <property type="entry name" value="Striated_Muscle_Regulatory"/>
</dbReference>
<dbReference type="InterPro" id="IPR003961">
    <property type="entry name" value="FN3_dom"/>
</dbReference>
<dbReference type="GO" id="GO:0006508">
    <property type="term" value="P:proteolysis"/>
    <property type="evidence" value="ECO:0007669"/>
    <property type="project" value="UniProtKB-KW"/>
</dbReference>
<evidence type="ECO:0000256" key="4">
    <source>
        <dbReference type="ARBA" id="ARBA00022807"/>
    </source>
</evidence>
<organism evidence="8 10">
    <name type="scientific">Sanguibacteroides justesenii</name>
    <dbReference type="NCBI Taxonomy" id="1547597"/>
    <lineage>
        <taxon>Bacteria</taxon>
        <taxon>Pseudomonadati</taxon>
        <taxon>Bacteroidota</taxon>
        <taxon>Bacteroidia</taxon>
        <taxon>Bacteroidales</taxon>
        <taxon>Porphyromonadaceae</taxon>
        <taxon>Sanguibacteroides</taxon>
    </lineage>
</organism>
<dbReference type="PROSITE" id="PS50853">
    <property type="entry name" value="FN3"/>
    <property type="match status" value="1"/>
</dbReference>
<dbReference type="EMBL" id="JPIT01000031">
    <property type="protein sequence ID" value="KIO43476.1"/>
    <property type="molecule type" value="Genomic_DNA"/>
</dbReference>
<dbReference type="InterPro" id="IPR013783">
    <property type="entry name" value="Ig-like_fold"/>
</dbReference>
<dbReference type="Proteomes" id="UP000031980">
    <property type="component" value="Unassembled WGS sequence"/>
</dbReference>
<dbReference type="SUPFAM" id="SSF49265">
    <property type="entry name" value="Fibronectin type III"/>
    <property type="match status" value="1"/>
</dbReference>
<dbReference type="InterPro" id="IPR036116">
    <property type="entry name" value="FN3_sf"/>
</dbReference>
<evidence type="ECO:0000313" key="9">
    <source>
        <dbReference type="Proteomes" id="UP000031937"/>
    </source>
</evidence>
<dbReference type="GO" id="GO:0008234">
    <property type="term" value="F:cysteine-type peptidase activity"/>
    <property type="evidence" value="ECO:0007669"/>
    <property type="project" value="UniProtKB-KW"/>
</dbReference>
<feature type="compositionally biased region" description="Basic and acidic residues" evidence="5">
    <location>
        <begin position="120"/>
        <end position="136"/>
    </location>
</feature>
<dbReference type="PANTHER" id="PTHR13817">
    <property type="entry name" value="TITIN"/>
    <property type="match status" value="1"/>
</dbReference>
<keyword evidence="4" id="KW-0788">Thiol protease</keyword>
<reference evidence="8 10" key="1">
    <citation type="submission" date="2014-07" db="EMBL/GenBank/DDBJ databases">
        <title>Porphyromonadaceae bacterium OUH 308042 = ATCC BAA-2681 = DSM 28342 draft genome.</title>
        <authorList>
            <person name="Sydenham T.V."/>
            <person name="Hasman H."/>
            <person name="Justensen U.S."/>
        </authorList>
    </citation>
    <scope>NUCLEOTIDE SEQUENCE [LARGE SCALE GENOMIC DNA]</scope>
    <source>
        <strain evidence="8 10">OUH 308042</strain>
    </source>
</reference>
<dbReference type="CDD" id="cd00063">
    <property type="entry name" value="FN3"/>
    <property type="match status" value="1"/>
</dbReference>
<dbReference type="Gene3D" id="2.60.40.10">
    <property type="entry name" value="Immunoglobulins"/>
    <property type="match status" value="1"/>
</dbReference>
<evidence type="ECO:0000313" key="7">
    <source>
        <dbReference type="EMBL" id="KIO43476.1"/>
    </source>
</evidence>
<comment type="similarity">
    <text evidence="1">Belongs to the peptidase C25 family.</text>
</comment>
<evidence type="ECO:0000313" key="10">
    <source>
        <dbReference type="Proteomes" id="UP000031980"/>
    </source>
</evidence>
<dbReference type="PANTHER" id="PTHR13817:SF151">
    <property type="entry name" value="TITIN"/>
    <property type="match status" value="1"/>
</dbReference>
<proteinExistence type="inferred from homology"/>
<dbReference type="EMBL" id="JPIU01000037">
    <property type="protein sequence ID" value="KIO45653.1"/>
    <property type="molecule type" value="Genomic_DNA"/>
</dbReference>
<feature type="domain" description="Fibronectin type-III" evidence="6">
    <location>
        <begin position="38"/>
        <end position="132"/>
    </location>
</feature>
<evidence type="ECO:0000313" key="8">
    <source>
        <dbReference type="EMBL" id="KIO45653.1"/>
    </source>
</evidence>
<evidence type="ECO:0000256" key="2">
    <source>
        <dbReference type="ARBA" id="ARBA00022670"/>
    </source>
</evidence>
<dbReference type="Pfam" id="PF00041">
    <property type="entry name" value="fn3"/>
    <property type="match status" value="1"/>
</dbReference>
<keyword evidence="3" id="KW-0677">Repeat</keyword>
<gene>
    <name evidence="8" type="ORF">BA92_04105</name>
    <name evidence="7" type="ORF">IE90_10090</name>
</gene>
<dbReference type="AlphaFoldDB" id="A0A0C3MGM5"/>
<evidence type="ECO:0000256" key="1">
    <source>
        <dbReference type="ARBA" id="ARBA00006067"/>
    </source>
</evidence>
<dbReference type="OrthoDB" id="1100523at2"/>
<evidence type="ECO:0000256" key="3">
    <source>
        <dbReference type="ARBA" id="ARBA00022737"/>
    </source>
</evidence>
<keyword evidence="2" id="KW-0645">Protease</keyword>
<evidence type="ECO:0000256" key="5">
    <source>
        <dbReference type="SAM" id="MobiDB-lite"/>
    </source>
</evidence>
<dbReference type="RefSeq" id="WP_041503695.1">
    <property type="nucleotide sequence ID" value="NZ_JPIT01000031.1"/>
</dbReference>
<keyword evidence="10" id="KW-1185">Reference proteome</keyword>
<keyword evidence="4" id="KW-0378">Hydrolase</keyword>
<name>A0A0C3MGM5_9PORP</name>
<comment type="caution">
    <text evidence="8">The sequence shown here is derived from an EMBL/GenBank/DDBJ whole genome shotgun (WGS) entry which is preliminary data.</text>
</comment>
<evidence type="ECO:0000259" key="6">
    <source>
        <dbReference type="PROSITE" id="PS50853"/>
    </source>
</evidence>
<accession>A0A0C3MGM5</accession>